<evidence type="ECO:0000256" key="1">
    <source>
        <dbReference type="SAM" id="Coils"/>
    </source>
</evidence>
<feature type="compositionally biased region" description="Polar residues" evidence="2">
    <location>
        <begin position="445"/>
        <end position="459"/>
    </location>
</feature>
<keyword evidence="1" id="KW-0175">Coiled coil</keyword>
<feature type="compositionally biased region" description="Low complexity" evidence="2">
    <location>
        <begin position="331"/>
        <end position="341"/>
    </location>
</feature>
<proteinExistence type="predicted"/>
<evidence type="ECO:0000313" key="4">
    <source>
        <dbReference type="Proteomes" id="UP000078559"/>
    </source>
</evidence>
<accession>A0A194W6I6</accession>
<feature type="region of interest" description="Disordered" evidence="2">
    <location>
        <begin position="135"/>
        <end position="159"/>
    </location>
</feature>
<feature type="coiled-coil region" evidence="1">
    <location>
        <begin position="180"/>
        <end position="310"/>
    </location>
</feature>
<dbReference type="AlphaFoldDB" id="A0A194W6I6"/>
<name>A0A194W6I6_CYTMA</name>
<feature type="compositionally biased region" description="Pro residues" evidence="2">
    <location>
        <begin position="431"/>
        <end position="442"/>
    </location>
</feature>
<dbReference type="Proteomes" id="UP000078559">
    <property type="component" value="Chromosome 8"/>
</dbReference>
<feature type="region of interest" description="Disordered" evidence="2">
    <location>
        <begin position="329"/>
        <end position="485"/>
    </location>
</feature>
<organism evidence="3 4">
    <name type="scientific">Cytospora mali</name>
    <name type="common">Apple Valsa canker fungus</name>
    <name type="synonym">Valsa mali</name>
    <dbReference type="NCBI Taxonomy" id="578113"/>
    <lineage>
        <taxon>Eukaryota</taxon>
        <taxon>Fungi</taxon>
        <taxon>Dikarya</taxon>
        <taxon>Ascomycota</taxon>
        <taxon>Pezizomycotina</taxon>
        <taxon>Sordariomycetes</taxon>
        <taxon>Sordariomycetidae</taxon>
        <taxon>Diaporthales</taxon>
        <taxon>Cytosporaceae</taxon>
        <taxon>Cytospora</taxon>
    </lineage>
</organism>
<gene>
    <name evidence="3" type="ORF">VM1G_07456</name>
</gene>
<dbReference type="EMBL" id="CM003105">
    <property type="protein sequence ID" value="KUI72116.1"/>
    <property type="molecule type" value="Genomic_DNA"/>
</dbReference>
<reference evidence="3" key="1">
    <citation type="submission" date="2014-12" db="EMBL/GenBank/DDBJ databases">
        <title>Genome Sequence of Valsa Canker Pathogens Uncovers a Specific Adaption of Colonization on Woody Bark.</title>
        <authorList>
            <person name="Yin Z."/>
            <person name="Liu H."/>
            <person name="Gao X."/>
            <person name="Li Z."/>
            <person name="Song N."/>
            <person name="Ke X."/>
            <person name="Dai Q."/>
            <person name="Wu Y."/>
            <person name="Sun Y."/>
            <person name="Xu J.-R."/>
            <person name="Kang Z.K."/>
            <person name="Wang L."/>
            <person name="Huang L."/>
        </authorList>
    </citation>
    <scope>NUCLEOTIDE SEQUENCE [LARGE SCALE GENOMIC DNA]</scope>
    <source>
        <strain evidence="3">03-8</strain>
    </source>
</reference>
<protein>
    <submittedName>
        <fullName evidence="3">Uncharacterized protein</fullName>
    </submittedName>
</protein>
<sequence>MTDSSHVLNISATPAVVEWADIDGRTRYLPENLELQTSDQVSFDLYFDTSSNTSFFKLHIPLITKSLKRNTPLYLFIPPERVATLLIERSDIPNDITKQIASYLAEDGPSGVRQQDGTSKADSIVPPYLLPTAGSSFVDNPRKRPRYGSDAGLEDTGVNTGADNKGAHAIALGRLGAEIYGSLVKRLDIMNEEMQATKQELLKTKQELQATRLELQATNQATNKKLKATIKELLATRELSQAMREVLRETKQSTKQKLRETKAELRETTQTANRILRESNRELQAATQEMQATKQELQELFEIRARLGQEDISPKTEALAASVSSRMTEITAGTTRGTARTVAEGEAGSDRARMPQPPRTAASNNDLVRPPRRRPLATISTISRFPHVSNNLDDSSTDSGPASPVVPPPRPLPFSTTTNPAGSSTDSSPASPSPKFVPPPRVLPFSTTVNLADSRTDSGPASPVADSVPPPPILSDDAFDTSDSL</sequence>
<dbReference type="OrthoDB" id="47007at2759"/>
<evidence type="ECO:0000313" key="3">
    <source>
        <dbReference type="EMBL" id="KUI72116.1"/>
    </source>
</evidence>
<evidence type="ECO:0000256" key="2">
    <source>
        <dbReference type="SAM" id="MobiDB-lite"/>
    </source>
</evidence>
<keyword evidence="4" id="KW-1185">Reference proteome</keyword>
<feature type="compositionally biased region" description="Low complexity" evidence="2">
    <location>
        <begin position="420"/>
        <end position="430"/>
    </location>
</feature>
<feature type="compositionally biased region" description="Polar residues" evidence="2">
    <location>
        <begin position="378"/>
        <end position="400"/>
    </location>
</feature>